<proteinExistence type="predicted"/>
<reference evidence="1" key="1">
    <citation type="submission" date="2014-11" db="EMBL/GenBank/DDBJ databases">
        <authorList>
            <person name="Amaro Gonzalez C."/>
        </authorList>
    </citation>
    <scope>NUCLEOTIDE SEQUENCE</scope>
</reference>
<organism evidence="1">
    <name type="scientific">Anguilla anguilla</name>
    <name type="common">European freshwater eel</name>
    <name type="synonym">Muraena anguilla</name>
    <dbReference type="NCBI Taxonomy" id="7936"/>
    <lineage>
        <taxon>Eukaryota</taxon>
        <taxon>Metazoa</taxon>
        <taxon>Chordata</taxon>
        <taxon>Craniata</taxon>
        <taxon>Vertebrata</taxon>
        <taxon>Euteleostomi</taxon>
        <taxon>Actinopterygii</taxon>
        <taxon>Neopterygii</taxon>
        <taxon>Teleostei</taxon>
        <taxon>Anguilliformes</taxon>
        <taxon>Anguillidae</taxon>
        <taxon>Anguilla</taxon>
    </lineage>
</organism>
<sequence>MYFVRLELALDTYCVQTEIHTSALVKNCLLGLCSDPPARHFPEESLLKYLLPFLPTRT</sequence>
<dbReference type="EMBL" id="GBXM01088134">
    <property type="protein sequence ID" value="JAH20443.1"/>
    <property type="molecule type" value="Transcribed_RNA"/>
</dbReference>
<protein>
    <submittedName>
        <fullName evidence="1">Uncharacterized protein</fullName>
    </submittedName>
</protein>
<accession>A0A0E9QWG3</accession>
<dbReference type="AlphaFoldDB" id="A0A0E9QWG3"/>
<evidence type="ECO:0000313" key="1">
    <source>
        <dbReference type="EMBL" id="JAH20443.1"/>
    </source>
</evidence>
<name>A0A0E9QWG3_ANGAN</name>
<reference evidence="1" key="2">
    <citation type="journal article" date="2015" name="Fish Shellfish Immunol.">
        <title>Early steps in the European eel (Anguilla anguilla)-Vibrio vulnificus interaction in the gills: Role of the RtxA13 toxin.</title>
        <authorList>
            <person name="Callol A."/>
            <person name="Pajuelo D."/>
            <person name="Ebbesson L."/>
            <person name="Teles M."/>
            <person name="MacKenzie S."/>
            <person name="Amaro C."/>
        </authorList>
    </citation>
    <scope>NUCLEOTIDE SEQUENCE</scope>
</reference>